<reference evidence="4" key="1">
    <citation type="journal article" date="2012" name="Clin. Vaccine Immunol.">
        <title>Molecular and cellular characterization of a Salmonella enterica serovar Paratyphi a outbreak strain and the human immune response to infection.</title>
        <authorList>
            <person name="Gal-Mor O."/>
            <person name="Suez J."/>
            <person name="Elhadad D."/>
            <person name="Porwollik S."/>
            <person name="Leshem E."/>
            <person name="Valinsky L."/>
            <person name="McClelland M."/>
            <person name="Schwartz E."/>
            <person name="Rahav G."/>
        </authorList>
    </citation>
    <scope>NUCLEOTIDE SEQUENCE</scope>
    <source>
        <strain evidence="4">45157</strain>
    </source>
</reference>
<dbReference type="EMBL" id="CP076727">
    <property type="protein sequence ID" value="QWV90383.1"/>
    <property type="molecule type" value="Genomic_DNA"/>
</dbReference>
<evidence type="ECO:0000313" key="3">
    <source>
        <dbReference type="EMBL" id="HAF9321093.1"/>
    </source>
</evidence>
<reference evidence="4" key="4">
    <citation type="submission" date="2021-06" db="EMBL/GenBank/DDBJ databases">
        <authorList>
            <person name="Gal-Mor O."/>
            <person name="McClland M."/>
            <person name="Desai P."/>
            <person name="Porwollik S."/>
        </authorList>
    </citation>
    <scope>NUCLEOTIDE SEQUENCE</scope>
    <source>
        <strain evidence="4">45157</strain>
    </source>
</reference>
<dbReference type="RefSeq" id="WP_000600594.1">
    <property type="nucleotide sequence ID" value="NZ_CP009049.1"/>
</dbReference>
<dbReference type="EMBL" id="DAAWSS010000022">
    <property type="protein sequence ID" value="HAF9271359.1"/>
    <property type="molecule type" value="Genomic_DNA"/>
</dbReference>
<gene>
    <name evidence="1" type="ORF">G6443_003183</name>
    <name evidence="2" type="ORF">G7A52_002979</name>
    <name evidence="3" type="ORF">G7A58_003237</name>
    <name evidence="4" type="ORF">KQ244_04425</name>
</gene>
<dbReference type="EMBL" id="DAAWTG010000024">
    <property type="protein sequence ID" value="HAF9321093.1"/>
    <property type="molecule type" value="Genomic_DNA"/>
</dbReference>
<sequence length="92" mass="10131">MILHPAKALLCRGFITIAGDLSPIIASTSGNAPEGENIAPHFTLLERLDPQARINKQIPTVRIDQLKGIIRRLDTEDFRVGQGYRVVTPLSN</sequence>
<dbReference type="AlphaFoldDB" id="A0A755F971"/>
<evidence type="ECO:0000313" key="1">
    <source>
        <dbReference type="EMBL" id="HAF9108489.1"/>
    </source>
</evidence>
<reference evidence="2" key="2">
    <citation type="journal article" date="2018" name="Genome Biol.">
        <title>SKESA: strategic k-mer extension for scrupulous assemblies.</title>
        <authorList>
            <person name="Souvorov A."/>
            <person name="Agarwala R."/>
            <person name="Lipman D.J."/>
        </authorList>
    </citation>
    <scope>NUCLEOTIDE SEQUENCE</scope>
    <source>
        <strain evidence="3">A62-5</strain>
        <strain evidence="2">A65-4</strain>
        <strain evidence="1">A73-2</strain>
    </source>
</reference>
<proteinExistence type="predicted"/>
<organism evidence="2">
    <name type="scientific">Salmonella paratyphi A</name>
    <dbReference type="NCBI Taxonomy" id="54388"/>
    <lineage>
        <taxon>Bacteria</taxon>
        <taxon>Pseudomonadati</taxon>
        <taxon>Pseudomonadota</taxon>
        <taxon>Gammaproteobacteria</taxon>
        <taxon>Enterobacterales</taxon>
        <taxon>Enterobacteriaceae</taxon>
        <taxon>Salmonella</taxon>
    </lineage>
</organism>
<reference evidence="2" key="3">
    <citation type="submission" date="2020-02" db="EMBL/GenBank/DDBJ databases">
        <authorList>
            <consortium name="NCBI Pathogen Detection Project"/>
        </authorList>
    </citation>
    <scope>NUCLEOTIDE SEQUENCE</scope>
    <source>
        <strain evidence="3">A62-5</strain>
        <strain evidence="2">A65-4</strain>
        <strain evidence="1">A73-2</strain>
    </source>
</reference>
<evidence type="ECO:0000313" key="4">
    <source>
        <dbReference type="EMBL" id="QWV90383.1"/>
    </source>
</evidence>
<evidence type="ECO:0000313" key="2">
    <source>
        <dbReference type="EMBL" id="HAF9271359.1"/>
    </source>
</evidence>
<dbReference type="EMBL" id="DAAWRM010000023">
    <property type="protein sequence ID" value="HAF9108489.1"/>
    <property type="molecule type" value="Genomic_DNA"/>
</dbReference>
<name>A0A755F971_SALPT</name>
<accession>A0A755F971</accession>
<protein>
    <submittedName>
        <fullName evidence="2">Uncharacterized protein</fullName>
    </submittedName>
</protein>